<dbReference type="PANTHER" id="PTHR38075">
    <property type="entry name" value="DUF4139 DOMAIN-CONTAINING PROTEIN"/>
    <property type="match status" value="1"/>
</dbReference>
<sequence>MLKRIFLAVTLCVPFLVYGKIDLVTLPMRDQVQLTIYNPADLTLVTEQRSLTLKPGINHLEFSWENTLIDPTSVQLSAPQHADQVRLLEVAYPPNTQNSAIWRIESQVGGEIPVEISFFTSGISWQSHYLALLSSDEQFLQLQHFVRVDNRSGEDYENAQTRLLLGQVQLIDEIATLARRSPPYGKPIIETPRREQMARIMAAPAPQAESFEMDDELEASAGAFLDLKQVFKEQLSEYTIYTIEGTETILNQWGKRLQAFEKEKIPVEALYRHDEQRYGTETRRFLSFINNAEHQLGLNPLPEGTVNLFRKNADSHLTFIADTTMRYIPVEQKVEWDLGVAREVLIEPVLLHYATENYLFDNRGNVDGFDRVEKWQLTVRNMQSLPIVVEIMRHAPHAYWQVQYTEMAHAIYERLDSTRFQYRLRLNPHSEAVLNYTLTLREGSRQSDR</sequence>
<comment type="caution">
    <text evidence="1">The sequence shown here is derived from an EMBL/GenBank/DDBJ whole genome shotgun (WGS) entry which is preliminary data.</text>
</comment>
<organism evidence="1 2">
    <name type="scientific">Thioflexithrix psekupsensis</name>
    <dbReference type="NCBI Taxonomy" id="1570016"/>
    <lineage>
        <taxon>Bacteria</taxon>
        <taxon>Pseudomonadati</taxon>
        <taxon>Pseudomonadota</taxon>
        <taxon>Gammaproteobacteria</taxon>
        <taxon>Thiotrichales</taxon>
        <taxon>Thioflexithrix</taxon>
    </lineage>
</organism>
<reference evidence="1 2" key="1">
    <citation type="submission" date="2016-12" db="EMBL/GenBank/DDBJ databases">
        <title>Thioflexothrix psekupsii D3 genome sequencing and assembly.</title>
        <authorList>
            <person name="Fomenkov A."/>
            <person name="Vincze T."/>
            <person name="Grabovich M."/>
            <person name="Anton B.P."/>
            <person name="Dubinina G."/>
            <person name="Orlova M."/>
            <person name="Belousova E."/>
            <person name="Roberts R.J."/>
        </authorList>
    </citation>
    <scope>NUCLEOTIDE SEQUENCE [LARGE SCALE GENOMIC DNA]</scope>
    <source>
        <strain evidence="1">D3</strain>
    </source>
</reference>
<accession>A0A251X539</accession>
<dbReference type="AlphaFoldDB" id="A0A251X539"/>
<name>A0A251X539_9GAMM</name>
<dbReference type="RefSeq" id="WP_086489499.1">
    <property type="nucleotide sequence ID" value="NZ_MSLT01000023.1"/>
</dbReference>
<dbReference type="OrthoDB" id="9808067at2"/>
<gene>
    <name evidence="1" type="ORF">TPSD3_15755</name>
</gene>
<proteinExistence type="predicted"/>
<dbReference type="Proteomes" id="UP000194798">
    <property type="component" value="Unassembled WGS sequence"/>
</dbReference>
<evidence type="ECO:0000313" key="2">
    <source>
        <dbReference type="Proteomes" id="UP000194798"/>
    </source>
</evidence>
<dbReference type="PANTHER" id="PTHR38075:SF1">
    <property type="entry name" value="DUF4139 DOMAIN-CONTAINING PROTEIN"/>
    <property type="match status" value="1"/>
</dbReference>
<protein>
    <recommendedName>
        <fullName evidence="3">DUF4139 domain-containing protein</fullName>
    </recommendedName>
</protein>
<keyword evidence="2" id="KW-1185">Reference proteome</keyword>
<evidence type="ECO:0008006" key="3">
    <source>
        <dbReference type="Google" id="ProtNLM"/>
    </source>
</evidence>
<dbReference type="EMBL" id="MSLT01000023">
    <property type="protein sequence ID" value="OUD12541.1"/>
    <property type="molecule type" value="Genomic_DNA"/>
</dbReference>
<evidence type="ECO:0000313" key="1">
    <source>
        <dbReference type="EMBL" id="OUD12541.1"/>
    </source>
</evidence>